<dbReference type="Proteomes" id="UP001153334">
    <property type="component" value="Unassembled WGS sequence"/>
</dbReference>
<name>A0ACC2I4Z8_9PEZI</name>
<proteinExistence type="predicted"/>
<keyword evidence="2" id="KW-1185">Reference proteome</keyword>
<dbReference type="EMBL" id="JAPESX010001958">
    <property type="protein sequence ID" value="KAJ8110244.1"/>
    <property type="molecule type" value="Genomic_DNA"/>
</dbReference>
<accession>A0ACC2I4Z8</accession>
<reference evidence="1" key="1">
    <citation type="submission" date="2022-11" db="EMBL/GenBank/DDBJ databases">
        <title>Genome Sequence of Nemania bipapillata.</title>
        <authorList>
            <person name="Buettner E."/>
        </authorList>
    </citation>
    <scope>NUCLEOTIDE SEQUENCE</scope>
    <source>
        <strain evidence="1">CP14</strain>
    </source>
</reference>
<comment type="caution">
    <text evidence="1">The sequence shown here is derived from an EMBL/GenBank/DDBJ whole genome shotgun (WGS) entry which is preliminary data.</text>
</comment>
<sequence length="377" mass="42275">MFLGQGILLQQLWSRPGTQETPPLTPDTLEARTTQLRQSLAVAQRDRGRVGSSDPEPRASKRRRTSQSHQSGGSEGPIDLSSEDFQIPCDLEDSLVEIYFARIHPWIPILHVTRFRPALRIPSERARLKIVLRAIVSVCTRFSNDPRLGDDAVRLKLIKACRGAVILGSVESLSVENLQALAICAFDTIGSGRGPSTWSIVGSMARAIEYLQLSVEEADSQRPSRQSQVLIERVTFLPPSQSWVEEEGRRRLFWNVFLMDRLCSVATGWNVSLKSREVKRRLPCEGRIWEHGESPMNKTPYLGVSDQYSELDGATVGASPGQENTELLGGFAYCIEATESLSLVTSFFLHQSVDVTSPHEIQHWLLRFKKLDLRLVQ</sequence>
<evidence type="ECO:0000313" key="2">
    <source>
        <dbReference type="Proteomes" id="UP001153334"/>
    </source>
</evidence>
<organism evidence="1 2">
    <name type="scientific">Nemania bipapillata</name>
    <dbReference type="NCBI Taxonomy" id="110536"/>
    <lineage>
        <taxon>Eukaryota</taxon>
        <taxon>Fungi</taxon>
        <taxon>Dikarya</taxon>
        <taxon>Ascomycota</taxon>
        <taxon>Pezizomycotina</taxon>
        <taxon>Sordariomycetes</taxon>
        <taxon>Xylariomycetidae</taxon>
        <taxon>Xylariales</taxon>
        <taxon>Xylariaceae</taxon>
        <taxon>Nemania</taxon>
    </lineage>
</organism>
<evidence type="ECO:0000313" key="1">
    <source>
        <dbReference type="EMBL" id="KAJ8110244.1"/>
    </source>
</evidence>
<gene>
    <name evidence="1" type="ORF">ONZ43_g5925</name>
</gene>
<protein>
    <submittedName>
        <fullName evidence="1">Uncharacterized protein</fullName>
    </submittedName>
</protein>